<proteinExistence type="predicted"/>
<feature type="chain" id="PRO_5007287999" evidence="2">
    <location>
        <begin position="21"/>
        <end position="119"/>
    </location>
</feature>
<sequence>MKPFLHPLLSYPILITLILSHHPPIPQNPISKSYVNLKYSQQTKPPKKIHRSNPNQKDRGIGSNPPSHPIYTLPNEPTYIPRYIHTYRSMQGTRVPLRLSLARSSGLFNSSGDGGGGAG</sequence>
<keyword evidence="4" id="KW-1185">Reference proteome</keyword>
<organism evidence="3 4">
    <name type="scientific">Mollisia scopiformis</name>
    <name type="common">Conifer needle endophyte fungus</name>
    <name type="synonym">Phialocephala scopiformis</name>
    <dbReference type="NCBI Taxonomy" id="149040"/>
    <lineage>
        <taxon>Eukaryota</taxon>
        <taxon>Fungi</taxon>
        <taxon>Dikarya</taxon>
        <taxon>Ascomycota</taxon>
        <taxon>Pezizomycotina</taxon>
        <taxon>Leotiomycetes</taxon>
        <taxon>Helotiales</taxon>
        <taxon>Mollisiaceae</taxon>
        <taxon>Mollisia</taxon>
    </lineage>
</organism>
<evidence type="ECO:0000313" key="4">
    <source>
        <dbReference type="Proteomes" id="UP000070700"/>
    </source>
</evidence>
<dbReference type="Proteomes" id="UP000070700">
    <property type="component" value="Unassembled WGS sequence"/>
</dbReference>
<dbReference type="KEGG" id="psco:LY89DRAFT_327894"/>
<keyword evidence="2" id="KW-0732">Signal</keyword>
<dbReference type="RefSeq" id="XP_018063221.1">
    <property type="nucleotide sequence ID" value="XM_018206761.1"/>
</dbReference>
<dbReference type="GeneID" id="28816487"/>
<evidence type="ECO:0000313" key="3">
    <source>
        <dbReference type="EMBL" id="KUJ08866.1"/>
    </source>
</evidence>
<gene>
    <name evidence="3" type="ORF">LY89DRAFT_327894</name>
</gene>
<evidence type="ECO:0000256" key="2">
    <source>
        <dbReference type="SAM" id="SignalP"/>
    </source>
</evidence>
<feature type="signal peptide" evidence="2">
    <location>
        <begin position="1"/>
        <end position="20"/>
    </location>
</feature>
<feature type="region of interest" description="Disordered" evidence="1">
    <location>
        <begin position="38"/>
        <end position="72"/>
    </location>
</feature>
<dbReference type="InParanoid" id="A0A132B8Z2"/>
<evidence type="ECO:0000256" key="1">
    <source>
        <dbReference type="SAM" id="MobiDB-lite"/>
    </source>
</evidence>
<dbReference type="EMBL" id="KQ947434">
    <property type="protein sequence ID" value="KUJ08866.1"/>
    <property type="molecule type" value="Genomic_DNA"/>
</dbReference>
<dbReference type="AlphaFoldDB" id="A0A132B8Z2"/>
<reference evidence="3 4" key="1">
    <citation type="submission" date="2015-10" db="EMBL/GenBank/DDBJ databases">
        <title>Full genome of DAOMC 229536 Phialocephala scopiformis, a fungal endophyte of spruce producing the potent anti-insectan compound rugulosin.</title>
        <authorList>
            <consortium name="DOE Joint Genome Institute"/>
            <person name="Walker A.K."/>
            <person name="Frasz S.L."/>
            <person name="Seifert K.A."/>
            <person name="Miller J.D."/>
            <person name="Mondo S.J."/>
            <person name="Labutti K."/>
            <person name="Lipzen A."/>
            <person name="Dockter R."/>
            <person name="Kennedy M."/>
            <person name="Grigoriev I.V."/>
            <person name="Spatafora J.W."/>
        </authorList>
    </citation>
    <scope>NUCLEOTIDE SEQUENCE [LARGE SCALE GENOMIC DNA]</scope>
    <source>
        <strain evidence="3 4">CBS 120377</strain>
    </source>
</reference>
<accession>A0A132B8Z2</accession>
<name>A0A132B8Z2_MOLSC</name>
<protein>
    <submittedName>
        <fullName evidence="3">Uncharacterized protein</fullName>
    </submittedName>
</protein>